<dbReference type="EMBL" id="HG529564">
    <property type="protein sequence ID" value="CDI53046.1"/>
    <property type="molecule type" value="Genomic_DNA"/>
</dbReference>
<evidence type="ECO:0000313" key="1">
    <source>
        <dbReference type="EMBL" id="CDI53046.1"/>
    </source>
</evidence>
<organism evidence="1">
    <name type="scientific">Melanopsichium pennsylvanicum 4</name>
    <dbReference type="NCBI Taxonomy" id="1398559"/>
    <lineage>
        <taxon>Eukaryota</taxon>
        <taxon>Fungi</taxon>
        <taxon>Dikarya</taxon>
        <taxon>Basidiomycota</taxon>
        <taxon>Ustilaginomycotina</taxon>
        <taxon>Ustilaginomycetes</taxon>
        <taxon>Ustilaginales</taxon>
        <taxon>Ustilaginaceae</taxon>
        <taxon>Melanopsichium</taxon>
    </lineage>
</organism>
<reference evidence="1" key="1">
    <citation type="journal article" date="2014" name="Genome Biol. Evol.">
        <title>Gene Loss Rather Than Gene Gain Is Associated with a Host Jump from Monocots to Dicots in the Smut Fungus Melanopsichium pennsylvanicum.</title>
        <authorList>
            <person name="Sharma R."/>
            <person name="Mishra B."/>
            <person name="Runge F."/>
            <person name="Thines M."/>
        </authorList>
    </citation>
    <scope>NUCLEOTIDE SEQUENCE</scope>
    <source>
        <strain evidence="1">4</strain>
    </source>
</reference>
<name>A0A077R2B1_9BASI</name>
<sequence>MCMDVAVWGGEHYKIVVPKLTLFQRLGMHVSLYQEKMLDNALSFAMIKTRWKALSNMLHPPECPLLCAMPGNFGVMADVAGCGGATAGQEHVLEHTDHVQVQVPCQTFHVIAPCDAYNSALAPVMSKLQPKHITVLCESTSNHLYLAHVNGPLQMAADVGKGLGSVFVPLQLLAVHRAYSETEWQGFVEALAALLRAAESMVLWLDGRLPTLDEYKAIRRCAALVYLSALSFRLDWVATCMPWASSKGQEADYWWVHCPKGPPDWSSLEGWGISVHYSGTT</sequence>
<proteinExistence type="predicted"/>
<protein>
    <submittedName>
        <fullName evidence="1">Uncharacterized protein</fullName>
    </submittedName>
</protein>
<dbReference type="AlphaFoldDB" id="A0A077R2B1"/>
<accession>A0A077R2B1</accession>